<protein>
    <submittedName>
        <fullName evidence="1">DUF1569 domain-containing protein</fullName>
    </submittedName>
</protein>
<dbReference type="Pfam" id="PF07606">
    <property type="entry name" value="DUF1569"/>
    <property type="match status" value="1"/>
</dbReference>
<dbReference type="InterPro" id="IPR034660">
    <property type="entry name" value="DinB/YfiT-like"/>
</dbReference>
<keyword evidence="2" id="KW-1185">Reference proteome</keyword>
<proteinExistence type="predicted"/>
<gene>
    <name evidence="1" type="ORF">K1I41_09650</name>
</gene>
<reference evidence="1 2" key="1">
    <citation type="submission" date="2021-07" db="EMBL/GenBank/DDBJ databases">
        <title>Flavobacterium WSW3-B6 sp.nov, isolated from seaweed.</title>
        <authorList>
            <person name="Muhammad N."/>
            <person name="Ho H."/>
            <person name="Lee Y.-J."/>
            <person name="Nguyen T."/>
            <person name="Ho J."/>
            <person name="Kim S.-G."/>
        </authorList>
    </citation>
    <scope>NUCLEOTIDE SEQUENCE [LARGE SCALE GENOMIC DNA]</scope>
    <source>
        <strain evidence="1 2">WSW3-B6</strain>
    </source>
</reference>
<sequence>MESVFDPEGNKNLIARIEKLTPITLSQWGKMTVSQMMEHCQQPIKVARGTLLLKPTLMSFLFGKMIKKKLMDPKPFARDLPTVKQFKIENEPDFENTKKELIELVSIFATEGHDAIKNTKHPFFGNMTMKEWDVLQWKHLDHHLKQFGV</sequence>
<dbReference type="InterPro" id="IPR011463">
    <property type="entry name" value="DUF1569"/>
</dbReference>
<evidence type="ECO:0000313" key="1">
    <source>
        <dbReference type="EMBL" id="QYJ67802.1"/>
    </source>
</evidence>
<evidence type="ECO:0000313" key="2">
    <source>
        <dbReference type="Proteomes" id="UP000825381"/>
    </source>
</evidence>
<dbReference type="Proteomes" id="UP000825381">
    <property type="component" value="Chromosome"/>
</dbReference>
<accession>A0ABX8V5N3</accession>
<dbReference type="Gene3D" id="1.20.120.450">
    <property type="entry name" value="dinb family like domain"/>
    <property type="match status" value="1"/>
</dbReference>
<name>A0ABX8V5N3_9FLAO</name>
<dbReference type="RefSeq" id="WP_220640147.1">
    <property type="nucleotide sequence ID" value="NZ_CP080429.1"/>
</dbReference>
<organism evidence="1 2">
    <name type="scientific">Flavobacterium litorale</name>
    <dbReference type="NCBI Taxonomy" id="2856519"/>
    <lineage>
        <taxon>Bacteria</taxon>
        <taxon>Pseudomonadati</taxon>
        <taxon>Bacteroidota</taxon>
        <taxon>Flavobacteriia</taxon>
        <taxon>Flavobacteriales</taxon>
        <taxon>Flavobacteriaceae</taxon>
        <taxon>Flavobacterium</taxon>
    </lineage>
</organism>
<dbReference type="EMBL" id="CP080429">
    <property type="protein sequence ID" value="QYJ67802.1"/>
    <property type="molecule type" value="Genomic_DNA"/>
</dbReference>